<evidence type="ECO:0000313" key="16">
    <source>
        <dbReference type="Proteomes" id="UP000429181"/>
    </source>
</evidence>
<dbReference type="InterPro" id="IPR049039">
    <property type="entry name" value="RMD1-3_a_helical_rpt"/>
</dbReference>
<feature type="region of interest" description="Disordered" evidence="13">
    <location>
        <begin position="122"/>
        <end position="153"/>
    </location>
</feature>
<dbReference type="Proteomes" id="UP000429181">
    <property type="component" value="Chromosome 11"/>
</dbReference>
<comment type="subcellular location">
    <subcellularLocation>
        <location evidence="2">Cytoplasm</location>
        <location evidence="2">Cytoskeleton</location>
        <location evidence="2">Spindle pole</location>
    </subcellularLocation>
    <subcellularLocation>
        <location evidence="1">Membrane</location>
        <topology evidence="1">Single-pass membrane protein</topology>
    </subcellularLocation>
</comment>
<sequence>MPHSTNREMILGIVVGTAGISLLLLWYHKVRKPRTAMSLPKFLSLGNSLDLMTLQDEMPSGQGTTAIFQGRQLQILEKLNELLTHMEELKEEIRVLKEAIPKLEEYIQGELGGKVTVHKISPQHRARKRRLATVQSSATSNSSEEAESEGGYVTANTDTEEQSFPVPKEFNTHVEELNLDALIQRADNLRVNESRKVESFELLCDHKEKFRDEIEFIWRFARAYGDMYELSTNIQEKKHYANIGKTLGEKAIMRAPKNGYCHLWYAVLCGYVSEFEGLQNKINYGYRFKEHLDKAIEFLPEEPFLYYLKGRYCYAVSKLSWIERKMAATLFGNIPSSTVQEALQNFLKVEELQPGFSKSNYMFMAKCYADLNQIDSAMKFCNLAVLLPCITKENHLLRKTSGSDSTGSPAVLKLRVIMRPDSFPLFSVHIGVSAPTKTLPERASFSWNITCVTREPERPGLDTQLTL</sequence>
<dbReference type="Pfam" id="PF21033">
    <property type="entry name" value="RMD1-3"/>
    <property type="match status" value="1"/>
</dbReference>
<keyword evidence="7 12" id="KW-0175">Coiled coil</keyword>
<dbReference type="GO" id="GO:0097431">
    <property type="term" value="C:mitotic spindle pole"/>
    <property type="evidence" value="ECO:0007669"/>
    <property type="project" value="Ensembl"/>
</dbReference>
<comment type="similarity">
    <text evidence="9">Belongs to the RMDN family.</text>
</comment>
<evidence type="ECO:0000256" key="3">
    <source>
        <dbReference type="ARBA" id="ARBA00011375"/>
    </source>
</evidence>
<evidence type="ECO:0000256" key="4">
    <source>
        <dbReference type="ARBA" id="ARBA00022692"/>
    </source>
</evidence>
<keyword evidence="4 14" id="KW-0812">Transmembrane</keyword>
<organism evidence="15 16">
    <name type="scientific">Bos indicus x Bos taurus</name>
    <name type="common">Hybrid cattle</name>
    <dbReference type="NCBI Taxonomy" id="30522"/>
    <lineage>
        <taxon>Eukaryota</taxon>
        <taxon>Metazoa</taxon>
        <taxon>Chordata</taxon>
        <taxon>Craniata</taxon>
        <taxon>Vertebrata</taxon>
        <taxon>Euteleostomi</taxon>
        <taxon>Mammalia</taxon>
        <taxon>Eutheria</taxon>
        <taxon>Laurasiatheria</taxon>
        <taxon>Artiodactyla</taxon>
        <taxon>Ruminantia</taxon>
        <taxon>Pecora</taxon>
        <taxon>Bovidae</taxon>
        <taxon>Bovinae</taxon>
        <taxon>Bos</taxon>
    </lineage>
</organism>
<evidence type="ECO:0000256" key="13">
    <source>
        <dbReference type="SAM" id="MobiDB-lite"/>
    </source>
</evidence>
<dbReference type="AlphaFoldDB" id="A0A4W2H1L2"/>
<dbReference type="PANTHER" id="PTHR16056:SF15">
    <property type="entry name" value="REGULATOR OF MICROTUBULE DYNAMICS PROTEIN 2"/>
    <property type="match status" value="1"/>
</dbReference>
<dbReference type="PANTHER" id="PTHR16056">
    <property type="entry name" value="REGULATOR OF MICROTUBULE DYNAMICS PROTEIN"/>
    <property type="match status" value="1"/>
</dbReference>
<dbReference type="Gene3D" id="1.25.40.10">
    <property type="entry name" value="Tetratricopeptide repeat domain"/>
    <property type="match status" value="1"/>
</dbReference>
<protein>
    <recommendedName>
        <fullName evidence="10">Regulator of microtubule dynamics protein 2</fullName>
    </recommendedName>
    <alternativeName>
        <fullName evidence="11">Protein FAM82A1</fullName>
    </alternativeName>
</protein>
<reference evidence="15 16" key="1">
    <citation type="submission" date="2018-11" db="EMBL/GenBank/DDBJ databases">
        <title>Haplotype-resolved cattle genomes.</title>
        <authorList>
            <person name="Low W.Y."/>
            <person name="Tearle R."/>
            <person name="Bickhart D.M."/>
            <person name="Rosen B.D."/>
            <person name="Koren S."/>
            <person name="Rhie A."/>
            <person name="Hiendleder S."/>
            <person name="Phillippy A.M."/>
            <person name="Smith T.P.L."/>
            <person name="Williams J.L."/>
        </authorList>
    </citation>
    <scope>NUCLEOTIDE SEQUENCE [LARGE SCALE GENOMIC DNA]</scope>
</reference>
<dbReference type="SUPFAM" id="SSF48452">
    <property type="entry name" value="TPR-like"/>
    <property type="match status" value="1"/>
</dbReference>
<comment type="subunit">
    <text evidence="3">Interacts with microtubules.</text>
</comment>
<dbReference type="GO" id="GO:0005829">
    <property type="term" value="C:cytosol"/>
    <property type="evidence" value="ECO:0007669"/>
    <property type="project" value="Ensembl"/>
</dbReference>
<reference evidence="15" key="2">
    <citation type="submission" date="2025-08" db="UniProtKB">
        <authorList>
            <consortium name="Ensembl"/>
        </authorList>
    </citation>
    <scope>IDENTIFICATION</scope>
</reference>
<dbReference type="GO" id="GO:0005876">
    <property type="term" value="C:spindle microtubule"/>
    <property type="evidence" value="ECO:0007669"/>
    <property type="project" value="Ensembl"/>
</dbReference>
<keyword evidence="5" id="KW-0493">Microtubule</keyword>
<keyword evidence="6 14" id="KW-1133">Transmembrane helix</keyword>
<dbReference type="GeneTree" id="ENSGT00950000182992"/>
<evidence type="ECO:0000313" key="15">
    <source>
        <dbReference type="Ensembl" id="ENSBIXP00005023811.1"/>
    </source>
</evidence>
<dbReference type="Ensembl" id="ENSBIXT00005038812.1">
    <property type="protein sequence ID" value="ENSBIXP00005023811.1"/>
    <property type="gene ID" value="ENSBIXG00005026603.1"/>
</dbReference>
<evidence type="ECO:0000256" key="7">
    <source>
        <dbReference type="ARBA" id="ARBA00023054"/>
    </source>
</evidence>
<keyword evidence="8 14" id="KW-0472">Membrane</keyword>
<dbReference type="GO" id="GO:0008017">
    <property type="term" value="F:microtubule binding"/>
    <property type="evidence" value="ECO:0007669"/>
    <property type="project" value="Ensembl"/>
</dbReference>
<gene>
    <name evidence="15" type="primary">RMDN2</name>
</gene>
<name>A0A4W2H1L2_BOBOX</name>
<feature type="coiled-coil region" evidence="12">
    <location>
        <begin position="72"/>
        <end position="106"/>
    </location>
</feature>
<proteinExistence type="inferred from homology"/>
<evidence type="ECO:0000256" key="10">
    <source>
        <dbReference type="ARBA" id="ARBA00039964"/>
    </source>
</evidence>
<accession>A0A4W2H1L2</accession>
<evidence type="ECO:0000256" key="6">
    <source>
        <dbReference type="ARBA" id="ARBA00022989"/>
    </source>
</evidence>
<evidence type="ECO:0000256" key="11">
    <source>
        <dbReference type="ARBA" id="ARBA00041609"/>
    </source>
</evidence>
<evidence type="ECO:0000256" key="1">
    <source>
        <dbReference type="ARBA" id="ARBA00004167"/>
    </source>
</evidence>
<dbReference type="GO" id="GO:0016020">
    <property type="term" value="C:membrane"/>
    <property type="evidence" value="ECO:0007669"/>
    <property type="project" value="UniProtKB-SubCell"/>
</dbReference>
<evidence type="ECO:0000256" key="14">
    <source>
        <dbReference type="SAM" id="Phobius"/>
    </source>
</evidence>
<feature type="compositionally biased region" description="Basic residues" evidence="13">
    <location>
        <begin position="122"/>
        <end position="131"/>
    </location>
</feature>
<evidence type="ECO:0000256" key="8">
    <source>
        <dbReference type="ARBA" id="ARBA00023136"/>
    </source>
</evidence>
<evidence type="ECO:0000256" key="12">
    <source>
        <dbReference type="SAM" id="Coils"/>
    </source>
</evidence>
<evidence type="ECO:0000256" key="2">
    <source>
        <dbReference type="ARBA" id="ARBA00004647"/>
    </source>
</evidence>
<dbReference type="GO" id="GO:0005739">
    <property type="term" value="C:mitochondrion"/>
    <property type="evidence" value="ECO:0007669"/>
    <property type="project" value="TreeGrafter"/>
</dbReference>
<dbReference type="InterPro" id="IPR011990">
    <property type="entry name" value="TPR-like_helical_dom_sf"/>
</dbReference>
<evidence type="ECO:0000256" key="9">
    <source>
        <dbReference type="ARBA" id="ARBA00038360"/>
    </source>
</evidence>
<feature type="transmembrane region" description="Helical" evidence="14">
    <location>
        <begin position="9"/>
        <end position="27"/>
    </location>
</feature>
<dbReference type="GO" id="GO:0005794">
    <property type="term" value="C:Golgi apparatus"/>
    <property type="evidence" value="ECO:0007669"/>
    <property type="project" value="Ensembl"/>
</dbReference>
<evidence type="ECO:0000256" key="5">
    <source>
        <dbReference type="ARBA" id="ARBA00022701"/>
    </source>
</evidence>